<evidence type="ECO:0000313" key="10">
    <source>
        <dbReference type="EMBL" id="CAD1847886.1"/>
    </source>
</evidence>
<sequence>MGTPVNIIVGSHVWAEDPELAWIDGEVTEIKGGNATIIAANGKTIVANLGSIYPKDTEAPPAGVDDMTKLAYLHEPGVLQNLSCRYSLNEIYTYTGNILIAVNPFRRLPHLYDVHMMEQYKGATFGELSPIFLPWQMLVTGQ</sequence>
<gene>
    <name evidence="10" type="ORF">CB5_LOCUS31097</name>
</gene>
<keyword evidence="3" id="KW-0112">Calmodulin-binding</keyword>
<organism evidence="10">
    <name type="scientific">Ananas comosus var. bracteatus</name>
    <name type="common">red pineapple</name>
    <dbReference type="NCBI Taxonomy" id="296719"/>
    <lineage>
        <taxon>Eukaryota</taxon>
        <taxon>Viridiplantae</taxon>
        <taxon>Streptophyta</taxon>
        <taxon>Embryophyta</taxon>
        <taxon>Tracheophyta</taxon>
        <taxon>Spermatophyta</taxon>
        <taxon>Magnoliopsida</taxon>
        <taxon>Liliopsida</taxon>
        <taxon>Poales</taxon>
        <taxon>Bromeliaceae</taxon>
        <taxon>Bromelioideae</taxon>
        <taxon>Ananas</taxon>
    </lineage>
</organism>
<evidence type="ECO:0000256" key="6">
    <source>
        <dbReference type="ARBA" id="ARBA00023203"/>
    </source>
</evidence>
<evidence type="ECO:0000256" key="1">
    <source>
        <dbReference type="ARBA" id="ARBA00022741"/>
    </source>
</evidence>
<evidence type="ECO:0000256" key="3">
    <source>
        <dbReference type="ARBA" id="ARBA00022860"/>
    </source>
</evidence>
<dbReference type="InterPro" id="IPR027417">
    <property type="entry name" value="P-loop_NTPase"/>
</dbReference>
<evidence type="ECO:0000259" key="8">
    <source>
        <dbReference type="PROSITE" id="PS51456"/>
    </source>
</evidence>
<dbReference type="PANTHER" id="PTHR13140">
    <property type="entry name" value="MYOSIN"/>
    <property type="match status" value="1"/>
</dbReference>
<feature type="domain" description="Myosin motor" evidence="8">
    <location>
        <begin position="62"/>
        <end position="142"/>
    </location>
</feature>
<dbReference type="Gene3D" id="3.40.850.10">
    <property type="entry name" value="Kinesin motor domain"/>
    <property type="match status" value="1"/>
</dbReference>
<comment type="similarity">
    <text evidence="7">Belongs to the TRAFAC class myosin-kinesin ATPase superfamily. Myosin family.</text>
</comment>
<dbReference type="GO" id="GO:0005737">
    <property type="term" value="C:cytoplasm"/>
    <property type="evidence" value="ECO:0007669"/>
    <property type="project" value="TreeGrafter"/>
</dbReference>
<evidence type="ECO:0008006" key="11">
    <source>
        <dbReference type="Google" id="ProtNLM"/>
    </source>
</evidence>
<keyword evidence="1" id="KW-0547">Nucleotide-binding</keyword>
<evidence type="ECO:0000259" key="9">
    <source>
        <dbReference type="PROSITE" id="PS51844"/>
    </source>
</evidence>
<accession>A0A6V7QYP5</accession>
<dbReference type="GO" id="GO:0005524">
    <property type="term" value="F:ATP binding"/>
    <property type="evidence" value="ECO:0007669"/>
    <property type="project" value="UniProtKB-KW"/>
</dbReference>
<dbReference type="InterPro" id="IPR001609">
    <property type="entry name" value="Myosin_head_motor_dom-like"/>
</dbReference>
<dbReference type="PROSITE" id="PS51456">
    <property type="entry name" value="MYOSIN_MOTOR"/>
    <property type="match status" value="1"/>
</dbReference>
<dbReference type="AlphaFoldDB" id="A0A6V7QYP5"/>
<dbReference type="Pfam" id="PF00063">
    <property type="entry name" value="Myosin_head"/>
    <property type="match status" value="1"/>
</dbReference>
<evidence type="ECO:0000256" key="5">
    <source>
        <dbReference type="ARBA" id="ARBA00023175"/>
    </source>
</evidence>
<name>A0A6V7QYP5_ANACO</name>
<dbReference type="SUPFAM" id="SSF52540">
    <property type="entry name" value="P-loop containing nucleoside triphosphate hydrolases"/>
    <property type="match status" value="1"/>
</dbReference>
<keyword evidence="5" id="KW-0505">Motor protein</keyword>
<dbReference type="GO" id="GO:0005516">
    <property type="term" value="F:calmodulin binding"/>
    <property type="evidence" value="ECO:0007669"/>
    <property type="project" value="UniProtKB-KW"/>
</dbReference>
<dbReference type="InterPro" id="IPR004009">
    <property type="entry name" value="SH3_Myosin"/>
</dbReference>
<dbReference type="PROSITE" id="PS51844">
    <property type="entry name" value="SH3_LIKE"/>
    <property type="match status" value="1"/>
</dbReference>
<evidence type="ECO:0000256" key="7">
    <source>
        <dbReference type="PROSITE-ProRule" id="PRU00782"/>
    </source>
</evidence>
<dbReference type="EMBL" id="CAJEUB010000062">
    <property type="protein sequence ID" value="CAD1847886.1"/>
    <property type="molecule type" value="Genomic_DNA"/>
</dbReference>
<evidence type="ECO:0000256" key="2">
    <source>
        <dbReference type="ARBA" id="ARBA00022840"/>
    </source>
</evidence>
<dbReference type="Pfam" id="PF02736">
    <property type="entry name" value="Myosin_N"/>
    <property type="match status" value="1"/>
</dbReference>
<keyword evidence="4 7" id="KW-0518">Myosin</keyword>
<dbReference type="GO" id="GO:0007015">
    <property type="term" value="P:actin filament organization"/>
    <property type="evidence" value="ECO:0007669"/>
    <property type="project" value="TreeGrafter"/>
</dbReference>
<dbReference type="GO" id="GO:0000146">
    <property type="term" value="F:microfilament motor activity"/>
    <property type="evidence" value="ECO:0007669"/>
    <property type="project" value="TreeGrafter"/>
</dbReference>
<keyword evidence="6 7" id="KW-0009">Actin-binding</keyword>
<dbReference type="GO" id="GO:0051015">
    <property type="term" value="F:actin filament binding"/>
    <property type="evidence" value="ECO:0007669"/>
    <property type="project" value="TreeGrafter"/>
</dbReference>
<proteinExistence type="inferred from homology"/>
<dbReference type="InterPro" id="IPR036961">
    <property type="entry name" value="Kinesin_motor_dom_sf"/>
</dbReference>
<comment type="caution">
    <text evidence="7">Lacks conserved residue(s) required for the propagation of feature annotation.</text>
</comment>
<reference evidence="10" key="1">
    <citation type="submission" date="2020-07" db="EMBL/GenBank/DDBJ databases">
        <authorList>
            <person name="Lin J."/>
        </authorList>
    </citation>
    <scope>NUCLEOTIDE SEQUENCE</scope>
</reference>
<dbReference type="GO" id="GO:0016459">
    <property type="term" value="C:myosin complex"/>
    <property type="evidence" value="ECO:0007669"/>
    <property type="project" value="UniProtKB-KW"/>
</dbReference>
<protein>
    <recommendedName>
        <fullName evidence="11">Myosin motor domain-containing protein</fullName>
    </recommendedName>
</protein>
<dbReference type="PANTHER" id="PTHR13140:SF270">
    <property type="entry name" value="MYOSIN-12"/>
    <property type="match status" value="1"/>
</dbReference>
<keyword evidence="2" id="KW-0067">ATP-binding</keyword>
<evidence type="ECO:0000256" key="4">
    <source>
        <dbReference type="ARBA" id="ARBA00023123"/>
    </source>
</evidence>
<dbReference type="GO" id="GO:0016020">
    <property type="term" value="C:membrane"/>
    <property type="evidence" value="ECO:0007669"/>
    <property type="project" value="TreeGrafter"/>
</dbReference>
<feature type="domain" description="Myosin N-terminal SH3-like" evidence="9">
    <location>
        <begin position="8"/>
        <end position="57"/>
    </location>
</feature>